<feature type="transmembrane region" description="Helical" evidence="1">
    <location>
        <begin position="81"/>
        <end position="101"/>
    </location>
</feature>
<sequence length="108" mass="11907">MTEIINESEINSPLPPAKNDKMSKLMLCLLFDGIGMLSYVVPVFGEAIDFIWAPIAGVLLVLMFKGTVGKLAGVFGFVEELLPFVDIIPTFTITWFYTYIINGGKGQE</sequence>
<feature type="transmembrane region" description="Helical" evidence="1">
    <location>
        <begin position="50"/>
        <end position="69"/>
    </location>
</feature>
<evidence type="ECO:0000256" key="1">
    <source>
        <dbReference type="SAM" id="Phobius"/>
    </source>
</evidence>
<keyword evidence="1" id="KW-1133">Transmembrane helix</keyword>
<comment type="caution">
    <text evidence="2">The sequence shown here is derived from an EMBL/GenBank/DDBJ whole genome shotgun (WGS) entry which is preliminary data.</text>
</comment>
<name>A0ABW5ZB24_9FLAO</name>
<evidence type="ECO:0000313" key="2">
    <source>
        <dbReference type="EMBL" id="MFD2909303.1"/>
    </source>
</evidence>
<dbReference type="RefSeq" id="WP_379807685.1">
    <property type="nucleotide sequence ID" value="NZ_JBHUOL010000018.1"/>
</dbReference>
<dbReference type="EMBL" id="JBHUOL010000018">
    <property type="protein sequence ID" value="MFD2909303.1"/>
    <property type="molecule type" value="Genomic_DNA"/>
</dbReference>
<dbReference type="Proteomes" id="UP001597549">
    <property type="component" value="Unassembled WGS sequence"/>
</dbReference>
<protein>
    <submittedName>
        <fullName evidence="2">Uncharacterized protein</fullName>
    </submittedName>
</protein>
<proteinExistence type="predicted"/>
<evidence type="ECO:0000313" key="3">
    <source>
        <dbReference type="Proteomes" id="UP001597549"/>
    </source>
</evidence>
<keyword evidence="3" id="KW-1185">Reference proteome</keyword>
<feature type="transmembrane region" description="Helical" evidence="1">
    <location>
        <begin position="25"/>
        <end position="44"/>
    </location>
</feature>
<reference evidence="3" key="1">
    <citation type="journal article" date="2019" name="Int. J. Syst. Evol. Microbiol.">
        <title>The Global Catalogue of Microorganisms (GCM) 10K type strain sequencing project: providing services to taxonomists for standard genome sequencing and annotation.</title>
        <authorList>
            <consortium name="The Broad Institute Genomics Platform"/>
            <consortium name="The Broad Institute Genome Sequencing Center for Infectious Disease"/>
            <person name="Wu L."/>
            <person name="Ma J."/>
        </authorList>
    </citation>
    <scope>NUCLEOTIDE SEQUENCE [LARGE SCALE GENOMIC DNA]</scope>
    <source>
        <strain evidence="3">KCTC 52644</strain>
    </source>
</reference>
<keyword evidence="1" id="KW-0812">Transmembrane</keyword>
<organism evidence="2 3">
    <name type="scientific">Flavobacterium ardleyense</name>
    <dbReference type="NCBI Taxonomy" id="2038737"/>
    <lineage>
        <taxon>Bacteria</taxon>
        <taxon>Pseudomonadati</taxon>
        <taxon>Bacteroidota</taxon>
        <taxon>Flavobacteriia</taxon>
        <taxon>Flavobacteriales</taxon>
        <taxon>Flavobacteriaceae</taxon>
        <taxon>Flavobacterium</taxon>
    </lineage>
</organism>
<keyword evidence="1" id="KW-0472">Membrane</keyword>
<gene>
    <name evidence="2" type="ORF">ACFSX9_11250</name>
</gene>
<accession>A0ABW5ZB24</accession>